<comment type="similarity">
    <text evidence="2">Belongs to the major facilitator superfamily. Proton-dependent oligopeptide transporter (POT/PTR) (TC 2.A.17) family.</text>
</comment>
<feature type="transmembrane region" description="Helical" evidence="7">
    <location>
        <begin position="372"/>
        <end position="394"/>
    </location>
</feature>
<evidence type="ECO:0000256" key="1">
    <source>
        <dbReference type="ARBA" id="ARBA00004141"/>
    </source>
</evidence>
<dbReference type="GO" id="GO:0016020">
    <property type="term" value="C:membrane"/>
    <property type="evidence" value="ECO:0007669"/>
    <property type="project" value="UniProtKB-SubCell"/>
</dbReference>
<evidence type="ECO:0000256" key="6">
    <source>
        <dbReference type="SAM" id="MobiDB-lite"/>
    </source>
</evidence>
<evidence type="ECO:0000256" key="2">
    <source>
        <dbReference type="ARBA" id="ARBA00005982"/>
    </source>
</evidence>
<feature type="transmembrane region" description="Helical" evidence="7">
    <location>
        <begin position="490"/>
        <end position="513"/>
    </location>
</feature>
<keyword evidence="3 7" id="KW-0812">Transmembrane</keyword>
<feature type="transmembrane region" description="Helical" evidence="7">
    <location>
        <begin position="458"/>
        <end position="478"/>
    </location>
</feature>
<dbReference type="AlphaFoldDB" id="A0A6A6X9R5"/>
<feature type="transmembrane region" description="Helical" evidence="7">
    <location>
        <begin position="406"/>
        <end position="428"/>
    </location>
</feature>
<evidence type="ECO:0000313" key="8">
    <source>
        <dbReference type="EMBL" id="KAF2793169.1"/>
    </source>
</evidence>
<dbReference type="PANTHER" id="PTHR11654">
    <property type="entry name" value="OLIGOPEPTIDE TRANSPORTER-RELATED"/>
    <property type="match status" value="1"/>
</dbReference>
<evidence type="ECO:0000256" key="4">
    <source>
        <dbReference type="ARBA" id="ARBA00022989"/>
    </source>
</evidence>
<keyword evidence="5 7" id="KW-0472">Membrane</keyword>
<accession>A0A6A6X9R5</accession>
<feature type="transmembrane region" description="Helical" evidence="7">
    <location>
        <begin position="332"/>
        <end position="352"/>
    </location>
</feature>
<dbReference type="Gene3D" id="1.20.1250.20">
    <property type="entry name" value="MFS general substrate transporter like domains"/>
    <property type="match status" value="1"/>
</dbReference>
<dbReference type="EMBL" id="MU001939">
    <property type="protein sequence ID" value="KAF2793169.1"/>
    <property type="molecule type" value="Genomic_DNA"/>
</dbReference>
<comment type="subcellular location">
    <subcellularLocation>
        <location evidence="1">Membrane</location>
        <topology evidence="1">Multi-pass membrane protein</topology>
    </subcellularLocation>
</comment>
<name>A0A6A6X9R5_9PLEO</name>
<dbReference type="OrthoDB" id="8904098at2759"/>
<feature type="transmembrane region" description="Helical" evidence="7">
    <location>
        <begin position="170"/>
        <end position="192"/>
    </location>
</feature>
<feature type="transmembrane region" description="Helical" evidence="7">
    <location>
        <begin position="519"/>
        <end position="538"/>
    </location>
</feature>
<dbReference type="InterPro" id="IPR000109">
    <property type="entry name" value="POT_fam"/>
</dbReference>
<protein>
    <submittedName>
        <fullName evidence="8">MFS general substrate transporter</fullName>
    </submittedName>
</protein>
<dbReference type="GO" id="GO:0022857">
    <property type="term" value="F:transmembrane transporter activity"/>
    <property type="evidence" value="ECO:0007669"/>
    <property type="project" value="InterPro"/>
</dbReference>
<reference evidence="8" key="1">
    <citation type="journal article" date="2020" name="Stud. Mycol.">
        <title>101 Dothideomycetes genomes: a test case for predicting lifestyles and emergence of pathogens.</title>
        <authorList>
            <person name="Haridas S."/>
            <person name="Albert R."/>
            <person name="Binder M."/>
            <person name="Bloem J."/>
            <person name="Labutti K."/>
            <person name="Salamov A."/>
            <person name="Andreopoulos B."/>
            <person name="Baker S."/>
            <person name="Barry K."/>
            <person name="Bills G."/>
            <person name="Bluhm B."/>
            <person name="Cannon C."/>
            <person name="Castanera R."/>
            <person name="Culley D."/>
            <person name="Daum C."/>
            <person name="Ezra D."/>
            <person name="Gonzalez J."/>
            <person name="Henrissat B."/>
            <person name="Kuo A."/>
            <person name="Liang C."/>
            <person name="Lipzen A."/>
            <person name="Lutzoni F."/>
            <person name="Magnuson J."/>
            <person name="Mondo S."/>
            <person name="Nolan M."/>
            <person name="Ohm R."/>
            <person name="Pangilinan J."/>
            <person name="Park H.-J."/>
            <person name="Ramirez L."/>
            <person name="Alfaro M."/>
            <person name="Sun H."/>
            <person name="Tritt A."/>
            <person name="Yoshinaga Y."/>
            <person name="Zwiers L.-H."/>
            <person name="Turgeon B."/>
            <person name="Goodwin S."/>
            <person name="Spatafora J."/>
            <person name="Crous P."/>
            <person name="Grigoriev I."/>
        </authorList>
    </citation>
    <scope>NUCLEOTIDE SEQUENCE</scope>
    <source>
        <strain evidence="8">CBS 109.77</strain>
    </source>
</reference>
<feature type="transmembrane region" description="Helical" evidence="7">
    <location>
        <begin position="249"/>
        <end position="270"/>
    </location>
</feature>
<keyword evidence="4 7" id="KW-1133">Transmembrane helix</keyword>
<proteinExistence type="inferred from homology"/>
<keyword evidence="9" id="KW-1185">Reference proteome</keyword>
<dbReference type="InterPro" id="IPR036259">
    <property type="entry name" value="MFS_trans_sf"/>
</dbReference>
<evidence type="ECO:0000256" key="3">
    <source>
        <dbReference type="ARBA" id="ARBA00022692"/>
    </source>
</evidence>
<feature type="transmembrane region" description="Helical" evidence="7">
    <location>
        <begin position="109"/>
        <end position="127"/>
    </location>
</feature>
<dbReference type="Proteomes" id="UP000799757">
    <property type="component" value="Unassembled WGS sequence"/>
</dbReference>
<sequence length="594" mass="64479">MAMAMATAQEENPTPLPFVSETSLSSPNPPIPTSNSVYTRPPTAEELTTLPQITDYIPFSAWAVIFAGAFERFTYFGLIAPWQNYIQNPRFSPSLPGALGLGQASATNISNAFFLVSFVTPMLFAVISDTRLGRYKTLMIGLSCYLAGCVVLVCTSLERALDAGAGLGGLIGSMVLVALGAGCVKACFVPFLGDQLKGGQERVERRGGRLVVVSPDRTLQFVYNAYYWFTNIASLSSIPVTYLEREFGFWQAYLLVTVALAVGIMLFVFWRTKFVKIEPQGNVLPEAAKTLSCAAKNGFKLDHAKASYQETTFGRTVPWSDGFVEEIQKGLVACRVIFSLLVFYLVISQMYNNLVSQAGSMQLSGIPNDLPQAFSGVACIIFGPLIQGLYSLLAKHRIKFGPVARLTAAFIFCGLSMAYAAIVQHLIYTAPPCYSHPFRCPASIDGKEPNTVLIWVQIPVYFLLAIGEIFGFVTAFEYAYSKAPKEMKAVVMAFSQLTAGLASVLGMAISPAAKDPNMVIMYGVLAGFMGATAGLFWWKFGELDKMERKLNQGHEDPSVMSATSSRLFVYQNLVTAGSKPATLGQATGLILPSN</sequence>
<evidence type="ECO:0000256" key="5">
    <source>
        <dbReference type="ARBA" id="ARBA00023136"/>
    </source>
</evidence>
<organism evidence="8 9">
    <name type="scientific">Melanomma pulvis-pyrius CBS 109.77</name>
    <dbReference type="NCBI Taxonomy" id="1314802"/>
    <lineage>
        <taxon>Eukaryota</taxon>
        <taxon>Fungi</taxon>
        <taxon>Dikarya</taxon>
        <taxon>Ascomycota</taxon>
        <taxon>Pezizomycotina</taxon>
        <taxon>Dothideomycetes</taxon>
        <taxon>Pleosporomycetidae</taxon>
        <taxon>Pleosporales</taxon>
        <taxon>Melanommataceae</taxon>
        <taxon>Melanomma</taxon>
    </lineage>
</organism>
<feature type="region of interest" description="Disordered" evidence="6">
    <location>
        <begin position="1"/>
        <end position="41"/>
    </location>
</feature>
<feature type="transmembrane region" description="Helical" evidence="7">
    <location>
        <begin position="225"/>
        <end position="243"/>
    </location>
</feature>
<dbReference type="SUPFAM" id="SSF103473">
    <property type="entry name" value="MFS general substrate transporter"/>
    <property type="match status" value="1"/>
</dbReference>
<gene>
    <name evidence="8" type="ORF">K505DRAFT_408211</name>
</gene>
<evidence type="ECO:0000256" key="7">
    <source>
        <dbReference type="SAM" id="Phobius"/>
    </source>
</evidence>
<evidence type="ECO:0000313" key="9">
    <source>
        <dbReference type="Proteomes" id="UP000799757"/>
    </source>
</evidence>
<dbReference type="Pfam" id="PF00854">
    <property type="entry name" value="PTR2"/>
    <property type="match status" value="1"/>
</dbReference>
<feature type="transmembrane region" description="Helical" evidence="7">
    <location>
        <begin position="139"/>
        <end position="158"/>
    </location>
</feature>